<feature type="region of interest" description="Disordered" evidence="1">
    <location>
        <begin position="1"/>
        <end position="104"/>
    </location>
</feature>
<comment type="caution">
    <text evidence="2">The sequence shown here is derived from an EMBL/GenBank/DDBJ whole genome shotgun (WGS) entry which is preliminary data.</text>
</comment>
<protein>
    <submittedName>
        <fullName evidence="2">Uncharacterized protein</fullName>
    </submittedName>
</protein>
<proteinExistence type="predicted"/>
<reference evidence="2 3" key="1">
    <citation type="submission" date="2018-03" db="EMBL/GenBank/DDBJ databases">
        <title>Streptomyces dioscori sp. nov., a novel endophytic actinobacterium isolated from bulbil of Dioscorea bulbifera L.</title>
        <authorList>
            <person name="Zhikuan W."/>
        </authorList>
    </citation>
    <scope>NUCLEOTIDE SEQUENCE [LARGE SCALE GENOMIC DNA]</scope>
    <source>
        <strain evidence="2 3">A217</strain>
    </source>
</reference>
<name>A0A2P8PWL0_9ACTN</name>
<keyword evidence="3" id="KW-1185">Reference proteome</keyword>
<evidence type="ECO:0000313" key="2">
    <source>
        <dbReference type="EMBL" id="PSM38377.1"/>
    </source>
</evidence>
<feature type="compositionally biased region" description="Low complexity" evidence="1">
    <location>
        <begin position="58"/>
        <end position="75"/>
    </location>
</feature>
<gene>
    <name evidence="2" type="ORF">C6Y14_37295</name>
</gene>
<organism evidence="2 3">
    <name type="scientific">Streptomyces dioscori</name>
    <dbReference type="NCBI Taxonomy" id="2109333"/>
    <lineage>
        <taxon>Bacteria</taxon>
        <taxon>Bacillati</taxon>
        <taxon>Actinomycetota</taxon>
        <taxon>Actinomycetes</taxon>
        <taxon>Kitasatosporales</taxon>
        <taxon>Streptomycetaceae</taxon>
        <taxon>Streptomyces</taxon>
        <taxon>Streptomyces aurantiacus group</taxon>
    </lineage>
</organism>
<sequence>MWPVAQFPAPLKDGSCVGCGGGGGRSRSSPRPSGRGCAPSRSGARGTAQSFGFSGARGTARPATAHPHPTTGPRHATPRRGAERRDHSSAYTTVASSWGLDRPR</sequence>
<dbReference type="Proteomes" id="UP000240429">
    <property type="component" value="Unassembled WGS sequence"/>
</dbReference>
<evidence type="ECO:0000256" key="1">
    <source>
        <dbReference type="SAM" id="MobiDB-lite"/>
    </source>
</evidence>
<dbReference type="EMBL" id="PYBJ01000030">
    <property type="protein sequence ID" value="PSM38377.1"/>
    <property type="molecule type" value="Genomic_DNA"/>
</dbReference>
<feature type="compositionally biased region" description="Low complexity" evidence="1">
    <location>
        <begin position="26"/>
        <end position="46"/>
    </location>
</feature>
<evidence type="ECO:0000313" key="3">
    <source>
        <dbReference type="Proteomes" id="UP000240429"/>
    </source>
</evidence>
<accession>A0A2P8PWL0</accession>
<dbReference type="AlphaFoldDB" id="A0A2P8PWL0"/>